<protein>
    <submittedName>
        <fullName evidence="2">Rho termination factor N-terminal domain-containing protein</fullName>
    </submittedName>
</protein>
<sequence>MAVVSATMKRMTMPDIKNRAKELGIVPGKMKKAELIHAIQMAEGCTPCFGRSNGQCPWLECCWREDCLKTQA</sequence>
<comment type="caution">
    <text evidence="2">The sequence shown here is derived from an EMBL/GenBank/DDBJ whole genome shotgun (WGS) entry which is preliminary data.</text>
</comment>
<keyword evidence="3" id="KW-1185">Reference proteome</keyword>
<dbReference type="Proteomes" id="UP001431776">
    <property type="component" value="Unassembled WGS sequence"/>
</dbReference>
<dbReference type="RefSeq" id="WP_349245071.1">
    <property type="nucleotide sequence ID" value="NZ_JASCXX010000012.1"/>
</dbReference>
<dbReference type="EMBL" id="JASCXX010000012">
    <property type="protein sequence ID" value="MDI6449663.1"/>
    <property type="molecule type" value="Genomic_DNA"/>
</dbReference>
<dbReference type="InterPro" id="IPR011112">
    <property type="entry name" value="Rho-like_N"/>
</dbReference>
<proteinExistence type="predicted"/>
<accession>A0AAW6TVI9</accession>
<name>A0AAW6TVI9_9BACT</name>
<dbReference type="Gene3D" id="1.10.720.30">
    <property type="entry name" value="SAP domain"/>
    <property type="match status" value="1"/>
</dbReference>
<dbReference type="AlphaFoldDB" id="A0AAW6TVI9"/>
<organism evidence="2 3">
    <name type="scientific">Anaerobaca lacustris</name>
    <dbReference type="NCBI Taxonomy" id="3044600"/>
    <lineage>
        <taxon>Bacteria</taxon>
        <taxon>Pseudomonadati</taxon>
        <taxon>Planctomycetota</taxon>
        <taxon>Phycisphaerae</taxon>
        <taxon>Sedimentisphaerales</taxon>
        <taxon>Anaerobacaceae</taxon>
        <taxon>Anaerobaca</taxon>
    </lineage>
</organism>
<gene>
    <name evidence="2" type="ORF">QJ522_11460</name>
</gene>
<evidence type="ECO:0000259" key="1">
    <source>
        <dbReference type="Pfam" id="PF07498"/>
    </source>
</evidence>
<reference evidence="2" key="1">
    <citation type="submission" date="2023-05" db="EMBL/GenBank/DDBJ databases">
        <title>Anaerotaeda fermentans gen. nov., sp. nov., a novel anaerobic planctomycete of the new family within the order Sedimentisphaerales isolated from Taman Peninsula, Russia.</title>
        <authorList>
            <person name="Khomyakova M.A."/>
            <person name="Merkel A.Y."/>
            <person name="Slobodkin A.I."/>
        </authorList>
    </citation>
    <scope>NUCLEOTIDE SEQUENCE</scope>
    <source>
        <strain evidence="2">M17dextr</strain>
    </source>
</reference>
<dbReference type="InterPro" id="IPR036361">
    <property type="entry name" value="SAP_dom_sf"/>
</dbReference>
<evidence type="ECO:0000313" key="2">
    <source>
        <dbReference type="EMBL" id="MDI6449663.1"/>
    </source>
</evidence>
<evidence type="ECO:0000313" key="3">
    <source>
        <dbReference type="Proteomes" id="UP001431776"/>
    </source>
</evidence>
<feature type="domain" description="Rho termination factor-like N-terminal" evidence="1">
    <location>
        <begin position="9"/>
        <end position="39"/>
    </location>
</feature>
<dbReference type="GO" id="GO:0006353">
    <property type="term" value="P:DNA-templated transcription termination"/>
    <property type="evidence" value="ECO:0007669"/>
    <property type="project" value="InterPro"/>
</dbReference>
<dbReference type="Pfam" id="PF07498">
    <property type="entry name" value="Rho_N"/>
    <property type="match status" value="1"/>
</dbReference>